<evidence type="ECO:0000313" key="2">
    <source>
        <dbReference type="Proteomes" id="UP001207687"/>
    </source>
</evidence>
<accession>A0AAW5TIX2</accession>
<evidence type="ECO:0000313" key="1">
    <source>
        <dbReference type="EMBL" id="MCW2279906.1"/>
    </source>
</evidence>
<sequence>MLNIKSAKFFIENIENSSANPDSFFKELYFKSFSKPIHFISESRNTISDVVLRGNSKFYNKIPLDSKDEFSKIENDVKEDNELNKTLKEFREDIYKLSHNLIAPFSSKKFLAESIMGGIIQYVMFSNDVPPIVKLITGVILSYFLYNSK</sequence>
<dbReference type="Proteomes" id="UP001207687">
    <property type="component" value="Unassembled WGS sequence"/>
</dbReference>
<dbReference type="AlphaFoldDB" id="A0AAW5TIX2"/>
<dbReference type="RefSeq" id="WP_264653694.1">
    <property type="nucleotide sequence ID" value="NZ_JAOQNN010000001.1"/>
</dbReference>
<gene>
    <name evidence="1" type="ORF">M2256_000364</name>
</gene>
<dbReference type="EMBL" id="JAOQNN010000001">
    <property type="protein sequence ID" value="MCW2279906.1"/>
    <property type="molecule type" value="Genomic_DNA"/>
</dbReference>
<protein>
    <submittedName>
        <fullName evidence="1">Uncharacterized protein</fullName>
    </submittedName>
</protein>
<reference evidence="1" key="1">
    <citation type="submission" date="2023-08" db="EMBL/GenBank/DDBJ databases">
        <title>Genomic analyses of the natural microbiome of Caenorhabditis elegans.</title>
        <authorList>
            <person name="Samuel B."/>
        </authorList>
    </citation>
    <scope>NUCLEOTIDE SEQUENCE</scope>
    <source>
        <strain evidence="1">BIGb0220</strain>
    </source>
</reference>
<name>A0AAW5TIX2_9LACT</name>
<comment type="caution">
    <text evidence="1">The sequence shown here is derived from an EMBL/GenBank/DDBJ whole genome shotgun (WGS) entry which is preliminary data.</text>
</comment>
<organism evidence="1 2">
    <name type="scientific">Lactococcus lactis</name>
    <dbReference type="NCBI Taxonomy" id="1358"/>
    <lineage>
        <taxon>Bacteria</taxon>
        <taxon>Bacillati</taxon>
        <taxon>Bacillota</taxon>
        <taxon>Bacilli</taxon>
        <taxon>Lactobacillales</taxon>
        <taxon>Streptococcaceae</taxon>
        <taxon>Lactococcus</taxon>
    </lineage>
</organism>
<proteinExistence type="predicted"/>